<proteinExistence type="evidence at transcript level"/>
<sequence length="157" mass="16978">MPSMQSFLSAPLRLATSLSEPTFDGVIVVSYCAKQLAEHALLQPLSAPISAYLELNNGAKDSTSLLPVDKSIVPSGRLIYSGTGPVTRDHDDVRRFSTATRNAMKLALNAGMKSPILATVPHKKYPQAELVAALGALHELHVPLNIREETDKKNKSF</sequence>
<reference evidence="1" key="1">
    <citation type="journal article" date="2011" name="Genome Res.">
        <title>Deep small RNA sequencing from the nematode Ascaris reveals conservation, functional diversification, and novel developmental profiles.</title>
        <authorList>
            <person name="Wang J."/>
            <person name="Czech B."/>
            <person name="Crunk A."/>
            <person name="Wallace A."/>
            <person name="Mitreva M."/>
            <person name="Hannon G.J."/>
            <person name="Davis R.E."/>
        </authorList>
    </citation>
    <scope>NUCLEOTIDE SEQUENCE</scope>
</reference>
<organism evidence="1">
    <name type="scientific">Ascaris suum</name>
    <name type="common">Pig roundworm</name>
    <name type="synonym">Ascaris lumbricoides</name>
    <dbReference type="NCBI Taxonomy" id="6253"/>
    <lineage>
        <taxon>Eukaryota</taxon>
        <taxon>Metazoa</taxon>
        <taxon>Ecdysozoa</taxon>
        <taxon>Nematoda</taxon>
        <taxon>Chromadorea</taxon>
        <taxon>Rhabditida</taxon>
        <taxon>Spirurina</taxon>
        <taxon>Ascaridomorpha</taxon>
        <taxon>Ascaridoidea</taxon>
        <taxon>Ascarididae</taxon>
        <taxon>Ascaris</taxon>
    </lineage>
</organism>
<dbReference type="EMBL" id="JI167252">
    <property type="protein sequence ID" value="ADY42378.1"/>
    <property type="molecule type" value="mRNA"/>
</dbReference>
<accession>F1KWX4</accession>
<dbReference type="AlphaFoldDB" id="F1KWX4"/>
<keyword evidence="1" id="KW-0645">Protease</keyword>
<dbReference type="GO" id="GO:0004177">
    <property type="term" value="F:aminopeptidase activity"/>
    <property type="evidence" value="ECO:0007669"/>
    <property type="project" value="UniProtKB-KW"/>
</dbReference>
<protein>
    <submittedName>
        <fullName evidence="1">Aminopeptidase</fullName>
    </submittedName>
</protein>
<evidence type="ECO:0000313" key="1">
    <source>
        <dbReference type="EMBL" id="ADY42378.1"/>
    </source>
</evidence>
<keyword evidence="1" id="KW-0378">Hydrolase</keyword>
<keyword evidence="1" id="KW-0031">Aminopeptidase</keyword>
<name>F1KWX4_ASCSU</name>